<keyword evidence="4" id="KW-1185">Reference proteome</keyword>
<dbReference type="Pfam" id="PF13843">
    <property type="entry name" value="DDE_Tnp_1_7"/>
    <property type="match status" value="1"/>
</dbReference>
<gene>
    <name evidence="3" type="ORF">PR003_g23743</name>
</gene>
<feature type="compositionally biased region" description="Acidic residues" evidence="1">
    <location>
        <begin position="185"/>
        <end position="206"/>
    </location>
</feature>
<name>A0A6A4CWV1_9STRA</name>
<dbReference type="InterPro" id="IPR029526">
    <property type="entry name" value="PGBD"/>
</dbReference>
<evidence type="ECO:0000313" key="4">
    <source>
        <dbReference type="Proteomes" id="UP000434957"/>
    </source>
</evidence>
<dbReference type="AlphaFoldDB" id="A0A6A4CWV1"/>
<feature type="region of interest" description="Disordered" evidence="1">
    <location>
        <begin position="1"/>
        <end position="96"/>
    </location>
</feature>
<feature type="region of interest" description="Disordered" evidence="1">
    <location>
        <begin position="185"/>
        <end position="208"/>
    </location>
</feature>
<feature type="region of interest" description="Disordered" evidence="1">
    <location>
        <begin position="727"/>
        <end position="793"/>
    </location>
</feature>
<comment type="caution">
    <text evidence="3">The sequence shown here is derived from an EMBL/GenBank/DDBJ whole genome shotgun (WGS) entry which is preliminary data.</text>
</comment>
<evidence type="ECO:0000313" key="3">
    <source>
        <dbReference type="EMBL" id="KAE9296501.1"/>
    </source>
</evidence>
<organism evidence="3 4">
    <name type="scientific">Phytophthora rubi</name>
    <dbReference type="NCBI Taxonomy" id="129364"/>
    <lineage>
        <taxon>Eukaryota</taxon>
        <taxon>Sar</taxon>
        <taxon>Stramenopiles</taxon>
        <taxon>Oomycota</taxon>
        <taxon>Peronosporomycetes</taxon>
        <taxon>Peronosporales</taxon>
        <taxon>Peronosporaceae</taxon>
        <taxon>Phytophthora</taxon>
    </lineage>
</organism>
<reference evidence="3 4" key="1">
    <citation type="submission" date="2018-08" db="EMBL/GenBank/DDBJ databases">
        <title>Genomic investigation of the strawberry pathogen Phytophthora fragariae indicates pathogenicity is determined by transcriptional variation in three key races.</title>
        <authorList>
            <person name="Adams T.M."/>
            <person name="Armitage A.D."/>
            <person name="Sobczyk M.K."/>
            <person name="Bates H.J."/>
            <person name="Dunwell J.M."/>
            <person name="Nellist C.F."/>
            <person name="Harrison R.J."/>
        </authorList>
    </citation>
    <scope>NUCLEOTIDE SEQUENCE [LARGE SCALE GENOMIC DNA]</scope>
    <source>
        <strain evidence="3 4">SCRP333</strain>
    </source>
</reference>
<dbReference type="PANTHER" id="PTHR46599">
    <property type="entry name" value="PIGGYBAC TRANSPOSABLE ELEMENT-DERIVED PROTEIN 4"/>
    <property type="match status" value="1"/>
</dbReference>
<dbReference type="EMBL" id="QXFT01002551">
    <property type="protein sequence ID" value="KAE9296501.1"/>
    <property type="molecule type" value="Genomic_DNA"/>
</dbReference>
<protein>
    <recommendedName>
        <fullName evidence="2">PiggyBac transposable element-derived protein domain-containing protein</fullName>
    </recommendedName>
</protein>
<dbReference type="Proteomes" id="UP000434957">
    <property type="component" value="Unassembled WGS sequence"/>
</dbReference>
<dbReference type="PANTHER" id="PTHR46599:SF3">
    <property type="entry name" value="PIGGYBAC TRANSPOSABLE ELEMENT-DERIVED PROTEIN 4"/>
    <property type="match status" value="1"/>
</dbReference>
<feature type="compositionally biased region" description="Acidic residues" evidence="1">
    <location>
        <begin position="754"/>
        <end position="787"/>
    </location>
</feature>
<feature type="domain" description="PiggyBac transposable element-derived protein" evidence="2">
    <location>
        <begin position="377"/>
        <end position="587"/>
    </location>
</feature>
<sequence>MCSPATDKATKKGKRSKKATASSTAKTKKRKTSPHEAAVDADDESEVSSPRMPSTSDEEVASVPAQAYAGPVPSPQTRTTSRDPVVAEPVSELSEGSVVTAVPVAAPMDASPTLEVAAHTRNTARALDLDEPDSASPGDLTDVSARLPCAVDVSVGMDSDVEGESSDSESWYFTHDFNDIAAVEEVEQEEEEEEEEKEEGDSDTLEESGLNGVAIMARRRKNEAKRLARKRLKEAVEKLPRDWSKTTSNWDLLTAAEQAVLAQDTNALKEMRATGWNLDPEKFPDDTEYPGIYDGEYGPTAEVLERATSPLDLLFFFMPRSLWTHIAKESNRYYDQHLNGRVDEMHRKQREQGKDVTRDEVLEKEIKQHMPIKGHEIVRLEVYCGTDQHTSELGGESPTKFSADPNSGPAAVVRNLHEVLPAPQDGVFHAVVADRFYTSVQLALQLLSRNVYTVGTIQTNKQDFPPAIKAEYENHPPHIPRGTTRMAAAKCYPPLTALLWWDRKPVHLLCSGGSKVLQSCERRLRGGRKVVVPCPAMMRDYQRWMEGVDIHDQLRLQRYSLQMAVVFRKYYKTIFLGLVDMAIVNAYIVYREAQKQRGEPPADHAKFLRVLQAQMLELTPADFTDAMMSPGPPAQGERMRAVPAEHKLTEFPDWQYVGVIRKRPQHQCKVCSIRKQKKGERCATRFFCEACSDGNKRVYLCDRVRPGHYPGNTLTCHQIWHVKWNNGQNRPRPLVGRDIQMRGLGKKRRRASDAEEEEDAVEEQEDMAEEQEDAAEDAEGAEDDAGEDATQGA</sequence>
<evidence type="ECO:0000256" key="1">
    <source>
        <dbReference type="SAM" id="MobiDB-lite"/>
    </source>
</evidence>
<evidence type="ECO:0000259" key="2">
    <source>
        <dbReference type="Pfam" id="PF13843"/>
    </source>
</evidence>
<proteinExistence type="predicted"/>
<accession>A0A6A4CWV1</accession>